<evidence type="ECO:0000313" key="2">
    <source>
        <dbReference type="EMBL" id="SKB55876.1"/>
    </source>
</evidence>
<dbReference type="InterPro" id="IPR007421">
    <property type="entry name" value="Schlafen_AlbA_2_dom"/>
</dbReference>
<dbReference type="EMBL" id="UAVR01000009">
    <property type="protein sequence ID" value="SQA89730.1"/>
    <property type="molecule type" value="Genomic_DNA"/>
</dbReference>
<dbReference type="GO" id="GO:0003677">
    <property type="term" value="F:DNA binding"/>
    <property type="evidence" value="ECO:0007669"/>
    <property type="project" value="UniProtKB-KW"/>
</dbReference>
<evidence type="ECO:0000313" key="5">
    <source>
        <dbReference type="Proteomes" id="UP000251937"/>
    </source>
</evidence>
<dbReference type="KEGG" id="cbp:EB354_01470"/>
<evidence type="ECO:0000259" key="1">
    <source>
        <dbReference type="Pfam" id="PF04326"/>
    </source>
</evidence>
<feature type="domain" description="Schlafen AlbA-2" evidence="1">
    <location>
        <begin position="30"/>
        <end position="157"/>
    </location>
</feature>
<proteinExistence type="predicted"/>
<evidence type="ECO:0000313" key="3">
    <source>
        <dbReference type="EMBL" id="SQA89730.1"/>
    </source>
</evidence>
<dbReference type="Proteomes" id="UP000251937">
    <property type="component" value="Unassembled WGS sequence"/>
</dbReference>
<dbReference type="AlphaFoldDB" id="A0AAX2IKV0"/>
<organism evidence="3 5">
    <name type="scientific">Chryseobacterium balustinum</name>
    <dbReference type="NCBI Taxonomy" id="246"/>
    <lineage>
        <taxon>Bacteria</taxon>
        <taxon>Pseudomonadati</taxon>
        <taxon>Bacteroidota</taxon>
        <taxon>Flavobacteriia</taxon>
        <taxon>Flavobacteriales</taxon>
        <taxon>Weeksellaceae</taxon>
        <taxon>Chryseobacterium group</taxon>
        <taxon>Chryseobacterium</taxon>
    </lineage>
</organism>
<keyword evidence="2" id="KW-0238">DNA-binding</keyword>
<protein>
    <submittedName>
        <fullName evidence="2">DNA-binding domain-containing protein</fullName>
    </submittedName>
    <submittedName>
        <fullName evidence="3">Divergent AAA domain</fullName>
    </submittedName>
</protein>
<evidence type="ECO:0000313" key="4">
    <source>
        <dbReference type="Proteomes" id="UP000190669"/>
    </source>
</evidence>
<dbReference type="Gene3D" id="3.30.950.30">
    <property type="entry name" value="Schlafen, AAA domain"/>
    <property type="match status" value="1"/>
</dbReference>
<dbReference type="Proteomes" id="UP000190669">
    <property type="component" value="Unassembled WGS sequence"/>
</dbReference>
<reference evidence="3 5" key="2">
    <citation type="submission" date="2018-06" db="EMBL/GenBank/DDBJ databases">
        <authorList>
            <consortium name="Pathogen Informatics"/>
            <person name="Doyle S."/>
        </authorList>
    </citation>
    <scope>NUCLEOTIDE SEQUENCE [LARGE SCALE GENOMIC DNA]</scope>
    <source>
        <strain evidence="3 5">NCTC11212</strain>
    </source>
</reference>
<dbReference type="Pfam" id="PF04326">
    <property type="entry name" value="SLFN_AlbA_2"/>
    <property type="match status" value="1"/>
</dbReference>
<dbReference type="InterPro" id="IPR038461">
    <property type="entry name" value="Schlafen_AlbA_2_dom_sf"/>
</dbReference>
<gene>
    <name evidence="3" type="ORF">NCTC11212_01935</name>
    <name evidence="2" type="ORF">SAMN05421800_103185</name>
</gene>
<reference evidence="2 4" key="1">
    <citation type="submission" date="2017-02" db="EMBL/GenBank/DDBJ databases">
        <authorList>
            <person name="Varghese N."/>
            <person name="Submissions S."/>
        </authorList>
    </citation>
    <scope>NUCLEOTIDE SEQUENCE [LARGE SCALE GENOMIC DNA]</scope>
    <source>
        <strain evidence="2 4">DSM 16775</strain>
    </source>
</reference>
<keyword evidence="4" id="KW-1185">Reference proteome</keyword>
<dbReference type="RefSeq" id="WP_079464437.1">
    <property type="nucleotide sequence ID" value="NZ_CP033934.1"/>
</dbReference>
<name>A0AAX2IKV0_9FLAO</name>
<comment type="caution">
    <text evidence="3">The sequence shown here is derived from an EMBL/GenBank/DDBJ whole genome shotgun (WGS) entry which is preliminary data.</text>
</comment>
<dbReference type="EMBL" id="FUZE01000003">
    <property type="protein sequence ID" value="SKB55876.1"/>
    <property type="molecule type" value="Genomic_DNA"/>
</dbReference>
<sequence>MKYSKSILGKNILDLDYQDLENFFLLEREENLNLEFKSYVNQGSVKDKEKVIFKSICALLNSEGGIIIWGAPIEIRDENGNTKAIGNLTPFNIGLDKDKLINKISSAIIPLPIGVNVNFLKNDDDKFVVVIEIEKSVHKPHQFDNLYFIRLDGQTRIAPHYLIKALIQSTEFPVIRGHIRLKFIDDLHDSIKLTFRQLIYNTSPYNNEINPFYRLVVENTGKLYINDEYYGGHHETDFSILANGRPDLLDFCVIINKNNLQQNVDIILQFGGEKSPSKMSIYTYNFINNLIFGAVTDENKFLVEKNENQLPTDFPSRSDDDRIESIMQM</sequence>
<accession>A0AAX2IKV0</accession>